<keyword evidence="2" id="KW-0812">Transmembrane</keyword>
<dbReference type="NCBIfam" id="TIGR02532">
    <property type="entry name" value="IV_pilin_GFxxxE"/>
    <property type="match status" value="1"/>
</dbReference>
<organism evidence="4 5">
    <name type="scientific">Planctomicrobium piriforme</name>
    <dbReference type="NCBI Taxonomy" id="1576369"/>
    <lineage>
        <taxon>Bacteria</taxon>
        <taxon>Pseudomonadati</taxon>
        <taxon>Planctomycetota</taxon>
        <taxon>Planctomycetia</taxon>
        <taxon>Planctomycetales</taxon>
        <taxon>Planctomycetaceae</taxon>
        <taxon>Planctomicrobium</taxon>
    </lineage>
</organism>
<dbReference type="RefSeq" id="WP_092050447.1">
    <property type="nucleotide sequence ID" value="NZ_FOQD01000008.1"/>
</dbReference>
<dbReference type="InterPro" id="IPR011453">
    <property type="entry name" value="DUF1559"/>
</dbReference>
<keyword evidence="2" id="KW-0472">Membrane</keyword>
<accession>A0A1I3HQ69</accession>
<proteinExistence type="predicted"/>
<feature type="transmembrane region" description="Helical" evidence="2">
    <location>
        <begin position="32"/>
        <end position="55"/>
    </location>
</feature>
<evidence type="ECO:0000256" key="2">
    <source>
        <dbReference type="SAM" id="Phobius"/>
    </source>
</evidence>
<dbReference type="Gene3D" id="3.30.700.10">
    <property type="entry name" value="Glycoprotein, Type 4 Pilin"/>
    <property type="match status" value="1"/>
</dbReference>
<evidence type="ECO:0000313" key="5">
    <source>
        <dbReference type="Proteomes" id="UP000199518"/>
    </source>
</evidence>
<dbReference type="Pfam" id="PF07596">
    <property type="entry name" value="SBP_bac_10"/>
    <property type="match status" value="1"/>
</dbReference>
<dbReference type="AlphaFoldDB" id="A0A1I3HQ69"/>
<dbReference type="NCBIfam" id="TIGR04294">
    <property type="entry name" value="pre_pil_HX9DG"/>
    <property type="match status" value="1"/>
</dbReference>
<dbReference type="InterPro" id="IPR045584">
    <property type="entry name" value="Pilin-like"/>
</dbReference>
<dbReference type="Pfam" id="PF07963">
    <property type="entry name" value="N_methyl"/>
    <property type="match status" value="1"/>
</dbReference>
<feature type="compositionally biased region" description="Polar residues" evidence="1">
    <location>
        <begin position="1"/>
        <end position="10"/>
    </location>
</feature>
<evidence type="ECO:0000256" key="1">
    <source>
        <dbReference type="SAM" id="MobiDB-lite"/>
    </source>
</evidence>
<dbReference type="OrthoDB" id="270727at2"/>
<keyword evidence="2" id="KW-1133">Transmembrane helix</keyword>
<dbReference type="PANTHER" id="PTHR30093:SF2">
    <property type="entry name" value="TYPE II SECRETION SYSTEM PROTEIN H"/>
    <property type="match status" value="1"/>
</dbReference>
<dbReference type="SUPFAM" id="SSF54523">
    <property type="entry name" value="Pili subunits"/>
    <property type="match status" value="1"/>
</dbReference>
<feature type="region of interest" description="Disordered" evidence="1">
    <location>
        <begin position="1"/>
        <end position="24"/>
    </location>
</feature>
<dbReference type="InterPro" id="IPR012902">
    <property type="entry name" value="N_methyl_site"/>
</dbReference>
<sequence>MNLSHFTATASRPAGKPETGGVPTLRRRQPGFTLIELLVVIAIIAILVALLLPAVQQAREAARRSQCKNNLKQLGLAMHNYHDATSRLPIGVMRAGGNFAITVSGYTWFRRILPYIEQAAIYNQYDQNANYYSTEPNRTLSQTVIPVMLCPSDSQAAYFNNVPQVNYLANAGNTNIGKGNVNGATYSAGPFDFSDTREGRATSFAKITDGLSNTMMMGEIRVGATSPDYRGLVQYGMNALVTGNLPPNTPIADLVPSGQCVSTVDMPCGLGNNTGYTHQLSMRSKHTGGAHALLCDGAVRFISNNIDTGSIRALSTMANGEVLSEF</sequence>
<evidence type="ECO:0000313" key="4">
    <source>
        <dbReference type="EMBL" id="SFI37729.1"/>
    </source>
</evidence>
<evidence type="ECO:0000259" key="3">
    <source>
        <dbReference type="Pfam" id="PF07596"/>
    </source>
</evidence>
<name>A0A1I3HQ69_9PLAN</name>
<dbReference type="STRING" id="1576369.SAMN05421753_108147"/>
<protein>
    <submittedName>
        <fullName evidence="4">Prepilin-type N-terminal cleavage/methylation domain-containing protein</fullName>
    </submittedName>
</protein>
<reference evidence="5" key="1">
    <citation type="submission" date="2016-10" db="EMBL/GenBank/DDBJ databases">
        <authorList>
            <person name="Varghese N."/>
            <person name="Submissions S."/>
        </authorList>
    </citation>
    <scope>NUCLEOTIDE SEQUENCE [LARGE SCALE GENOMIC DNA]</scope>
    <source>
        <strain evidence="5">DSM 26348</strain>
    </source>
</reference>
<gene>
    <name evidence="4" type="ORF">SAMN05421753_108147</name>
</gene>
<feature type="domain" description="DUF1559" evidence="3">
    <location>
        <begin position="56"/>
        <end position="308"/>
    </location>
</feature>
<dbReference type="EMBL" id="FOQD01000008">
    <property type="protein sequence ID" value="SFI37729.1"/>
    <property type="molecule type" value="Genomic_DNA"/>
</dbReference>
<dbReference type="Proteomes" id="UP000199518">
    <property type="component" value="Unassembled WGS sequence"/>
</dbReference>
<keyword evidence="5" id="KW-1185">Reference proteome</keyword>
<dbReference type="InterPro" id="IPR027558">
    <property type="entry name" value="Pre_pil_HX9DG_C"/>
</dbReference>
<dbReference type="PANTHER" id="PTHR30093">
    <property type="entry name" value="GENERAL SECRETION PATHWAY PROTEIN G"/>
    <property type="match status" value="1"/>
</dbReference>